<feature type="domain" description="3CxxC-type" evidence="11">
    <location>
        <begin position="5"/>
        <end position="93"/>
    </location>
</feature>
<evidence type="ECO:0000256" key="2">
    <source>
        <dbReference type="ARBA" id="ARBA00022473"/>
    </source>
</evidence>
<protein>
    <submittedName>
        <fullName evidence="12">Zygote arrest protein 1</fullName>
    </submittedName>
</protein>
<comment type="similarity">
    <text evidence="10">Belongs to the ZAR1 family.</text>
</comment>
<keyword evidence="7" id="KW-0862">Zinc</keyword>
<dbReference type="GO" id="GO:0006412">
    <property type="term" value="P:translation"/>
    <property type="evidence" value="ECO:0007669"/>
    <property type="project" value="TreeGrafter"/>
</dbReference>
<keyword evidence="13" id="KW-1185">Reference proteome</keyword>
<evidence type="ECO:0000256" key="1">
    <source>
        <dbReference type="ARBA" id="ARBA00004496"/>
    </source>
</evidence>
<comment type="caution">
    <text evidence="12">The sequence shown here is derived from an EMBL/GenBank/DDBJ whole genome shotgun (WGS) entry which is preliminary data.</text>
</comment>
<dbReference type="InterPro" id="IPR026775">
    <property type="entry name" value="Zar1"/>
</dbReference>
<dbReference type="PANTHER" id="PTHR31054">
    <property type="entry name" value="ZYGOTE ARREST PROTEIN 1-LIKE ISOFORM X1"/>
    <property type="match status" value="1"/>
</dbReference>
<dbReference type="OrthoDB" id="9885288at2759"/>
<keyword evidence="5" id="KW-0863">Zinc-finger</keyword>
<proteinExistence type="inferred from homology"/>
<evidence type="ECO:0000256" key="6">
    <source>
        <dbReference type="ARBA" id="ARBA00022782"/>
    </source>
</evidence>
<keyword evidence="4" id="KW-0479">Metal-binding</keyword>
<dbReference type="AlphaFoldDB" id="A0A8B6DSD5"/>
<dbReference type="SMART" id="SM01328">
    <property type="entry name" value="zf-3CxxC"/>
    <property type="match status" value="1"/>
</dbReference>
<evidence type="ECO:0000256" key="5">
    <source>
        <dbReference type="ARBA" id="ARBA00022771"/>
    </source>
</evidence>
<evidence type="ECO:0000256" key="4">
    <source>
        <dbReference type="ARBA" id="ARBA00022723"/>
    </source>
</evidence>
<comment type="subcellular location">
    <subcellularLocation>
        <location evidence="1">Cytoplasm</location>
    </subcellularLocation>
</comment>
<evidence type="ECO:0000259" key="11">
    <source>
        <dbReference type="SMART" id="SM01328"/>
    </source>
</evidence>
<dbReference type="GO" id="GO:0005737">
    <property type="term" value="C:cytoplasm"/>
    <property type="evidence" value="ECO:0007669"/>
    <property type="project" value="UniProtKB-SubCell"/>
</dbReference>
<gene>
    <name evidence="12" type="ORF">MGAL_10B090014</name>
</gene>
<dbReference type="PANTHER" id="PTHR31054:SF3">
    <property type="entry name" value="ZYGOTE ARREST PROTEIN 1-LIKE"/>
    <property type="match status" value="1"/>
</dbReference>
<keyword evidence="9" id="KW-0896">Oogenesis</keyword>
<evidence type="ECO:0000256" key="10">
    <source>
        <dbReference type="ARBA" id="ARBA00034699"/>
    </source>
</evidence>
<keyword evidence="3" id="KW-0963">Cytoplasm</keyword>
<dbReference type="GO" id="GO:0048477">
    <property type="term" value="P:oogenesis"/>
    <property type="evidence" value="ECO:0007669"/>
    <property type="project" value="UniProtKB-KW"/>
</dbReference>
<reference evidence="12" key="1">
    <citation type="submission" date="2018-11" db="EMBL/GenBank/DDBJ databases">
        <authorList>
            <person name="Alioto T."/>
            <person name="Alioto T."/>
        </authorList>
    </citation>
    <scope>NUCLEOTIDE SEQUENCE</scope>
</reference>
<organism evidence="12 13">
    <name type="scientific">Mytilus galloprovincialis</name>
    <name type="common">Mediterranean mussel</name>
    <dbReference type="NCBI Taxonomy" id="29158"/>
    <lineage>
        <taxon>Eukaryota</taxon>
        <taxon>Metazoa</taxon>
        <taxon>Spiralia</taxon>
        <taxon>Lophotrochozoa</taxon>
        <taxon>Mollusca</taxon>
        <taxon>Bivalvia</taxon>
        <taxon>Autobranchia</taxon>
        <taxon>Pteriomorphia</taxon>
        <taxon>Mytilida</taxon>
        <taxon>Mytiloidea</taxon>
        <taxon>Mytilidae</taxon>
        <taxon>Mytilinae</taxon>
        <taxon>Mytilus</taxon>
    </lineage>
</organism>
<accession>A0A8B6DSD5</accession>
<dbReference type="GO" id="GO:0008270">
    <property type="term" value="F:zinc ion binding"/>
    <property type="evidence" value="ECO:0007669"/>
    <property type="project" value="UniProtKB-KW"/>
</dbReference>
<dbReference type="Proteomes" id="UP000596742">
    <property type="component" value="Unassembled WGS sequence"/>
</dbReference>
<evidence type="ECO:0000313" key="12">
    <source>
        <dbReference type="EMBL" id="VDI23796.1"/>
    </source>
</evidence>
<dbReference type="GO" id="GO:0003729">
    <property type="term" value="F:mRNA binding"/>
    <property type="evidence" value="ECO:0007669"/>
    <property type="project" value="UniProtKB-ARBA"/>
</dbReference>
<evidence type="ECO:0000256" key="9">
    <source>
        <dbReference type="ARBA" id="ARBA00022943"/>
    </source>
</evidence>
<keyword evidence="2" id="KW-0217">Developmental protein</keyword>
<dbReference type="Pfam" id="PF13695">
    <property type="entry name" value="Zn_ribbon_3CxxC"/>
    <property type="match status" value="1"/>
</dbReference>
<keyword evidence="8" id="KW-0694">RNA-binding</keyword>
<evidence type="ECO:0000313" key="13">
    <source>
        <dbReference type="Proteomes" id="UP000596742"/>
    </source>
</evidence>
<evidence type="ECO:0000256" key="3">
    <source>
        <dbReference type="ARBA" id="ARBA00022490"/>
    </source>
</evidence>
<keyword evidence="6" id="KW-0221">Differentiation</keyword>
<dbReference type="InterPro" id="IPR027377">
    <property type="entry name" value="ZAR1/RTP1-5-like_Znf-3CxxC"/>
</dbReference>
<sequence length="98" mass="11362">MSSERRYGFFRCFDCGAQWESSNVYCVQGTDSAYYAQDCKKCNTACNPYRVERLKCSICDQINCTCSREERAQRHTDPNKPHRSDLCHKCKSGNPCRN</sequence>
<name>A0A8B6DSD5_MYTGA</name>
<evidence type="ECO:0000256" key="8">
    <source>
        <dbReference type="ARBA" id="ARBA00022884"/>
    </source>
</evidence>
<dbReference type="GO" id="GO:0017148">
    <property type="term" value="P:negative regulation of translation"/>
    <property type="evidence" value="ECO:0007669"/>
    <property type="project" value="UniProtKB-ARBA"/>
</dbReference>
<dbReference type="EMBL" id="UYJE01003967">
    <property type="protein sequence ID" value="VDI23796.1"/>
    <property type="molecule type" value="Genomic_DNA"/>
</dbReference>
<evidence type="ECO:0000256" key="7">
    <source>
        <dbReference type="ARBA" id="ARBA00022833"/>
    </source>
</evidence>